<dbReference type="Pfam" id="PF01872">
    <property type="entry name" value="RibD_C"/>
    <property type="match status" value="1"/>
</dbReference>
<dbReference type="SUPFAM" id="SSF53597">
    <property type="entry name" value="Dihydrofolate reductase-like"/>
    <property type="match status" value="1"/>
</dbReference>
<evidence type="ECO:0000256" key="5">
    <source>
        <dbReference type="ARBA" id="ARBA00007417"/>
    </source>
</evidence>
<keyword evidence="17" id="KW-1185">Reference proteome</keyword>
<dbReference type="InterPro" id="IPR002125">
    <property type="entry name" value="CMP_dCMP_dom"/>
</dbReference>
<dbReference type="PROSITE" id="PS51747">
    <property type="entry name" value="CYT_DCMP_DEAMINASES_2"/>
    <property type="match status" value="1"/>
</dbReference>
<comment type="pathway">
    <text evidence="3 14">Cofactor biosynthesis; riboflavin biosynthesis; 5-amino-6-(D-ribitylamino)uracil from GTP: step 3/4.</text>
</comment>
<evidence type="ECO:0000256" key="9">
    <source>
        <dbReference type="ARBA" id="ARBA00022857"/>
    </source>
</evidence>
<dbReference type="PROSITE" id="PS00903">
    <property type="entry name" value="CYT_DCMP_DEAMINASES_1"/>
    <property type="match status" value="1"/>
</dbReference>
<evidence type="ECO:0000256" key="12">
    <source>
        <dbReference type="ARBA" id="ARBA00049861"/>
    </source>
</evidence>
<comment type="pathway">
    <text evidence="2 14">Cofactor biosynthesis; riboflavin biosynthesis; 5-amino-6-(D-ribitylamino)uracil from GTP: step 2/4.</text>
</comment>
<comment type="similarity">
    <text evidence="4 14">In the N-terminal section; belongs to the cytidine and deoxycytidylate deaminase family.</text>
</comment>
<evidence type="ECO:0000256" key="11">
    <source>
        <dbReference type="ARBA" id="ARBA00023268"/>
    </source>
</evidence>
<evidence type="ECO:0000256" key="10">
    <source>
        <dbReference type="ARBA" id="ARBA00023002"/>
    </source>
</evidence>
<evidence type="ECO:0000313" key="17">
    <source>
        <dbReference type="Proteomes" id="UP001555826"/>
    </source>
</evidence>
<dbReference type="InterPro" id="IPR024072">
    <property type="entry name" value="DHFR-like_dom_sf"/>
</dbReference>
<dbReference type="InterPro" id="IPR002734">
    <property type="entry name" value="RibDG_C"/>
</dbReference>
<dbReference type="Proteomes" id="UP001555826">
    <property type="component" value="Unassembled WGS sequence"/>
</dbReference>
<evidence type="ECO:0000256" key="13">
    <source>
        <dbReference type="ARBA" id="ARBA00049886"/>
    </source>
</evidence>
<comment type="cofactor">
    <cofactor evidence="14">
        <name>Zn(2+)</name>
        <dbReference type="ChEBI" id="CHEBI:29105"/>
    </cofactor>
    <text evidence="14">Binds 1 zinc ion.</text>
</comment>
<dbReference type="InterPro" id="IPR004794">
    <property type="entry name" value="Eubact_RibD"/>
</dbReference>
<dbReference type="EC" id="1.1.1.193" evidence="14"/>
<dbReference type="EC" id="3.5.4.26" evidence="14"/>
<keyword evidence="8 14" id="KW-0862">Zinc</keyword>
<comment type="catalytic activity">
    <reaction evidence="12 14">
        <text>5-amino-6-(5-phospho-D-ribitylamino)uracil + NADP(+) = 5-amino-6-(5-phospho-D-ribosylamino)uracil + NADPH + H(+)</text>
        <dbReference type="Rhea" id="RHEA:17845"/>
        <dbReference type="ChEBI" id="CHEBI:15378"/>
        <dbReference type="ChEBI" id="CHEBI:57783"/>
        <dbReference type="ChEBI" id="CHEBI:58349"/>
        <dbReference type="ChEBI" id="CHEBI:58421"/>
        <dbReference type="ChEBI" id="CHEBI:58453"/>
        <dbReference type="EC" id="1.1.1.193"/>
    </reaction>
</comment>
<dbReference type="Gene3D" id="3.40.430.10">
    <property type="entry name" value="Dihydrofolate Reductase, subunit A"/>
    <property type="match status" value="1"/>
</dbReference>
<dbReference type="GO" id="GO:0008835">
    <property type="term" value="F:diaminohydroxyphosphoribosylaminopyrimidine deaminase activity"/>
    <property type="evidence" value="ECO:0007669"/>
    <property type="project" value="UniProtKB-EC"/>
</dbReference>
<keyword evidence="7 14" id="KW-0479">Metal-binding</keyword>
<dbReference type="GO" id="GO:0008703">
    <property type="term" value="F:5-amino-6-(5-phosphoribosylamino)uracil reductase activity"/>
    <property type="evidence" value="ECO:0007669"/>
    <property type="project" value="UniProtKB-EC"/>
</dbReference>
<dbReference type="PIRSF" id="PIRSF006769">
    <property type="entry name" value="RibD"/>
    <property type="match status" value="1"/>
</dbReference>
<dbReference type="SUPFAM" id="SSF53927">
    <property type="entry name" value="Cytidine deaminase-like"/>
    <property type="match status" value="1"/>
</dbReference>
<accession>A0ABV3PC03</accession>
<keyword evidence="6 14" id="KW-0686">Riboflavin biosynthesis</keyword>
<gene>
    <name evidence="16" type="primary">ribD</name>
    <name evidence="16" type="ORF">AB1207_20590</name>
</gene>
<organism evidence="16 17">
    <name type="scientific">Kineococcus endophyticus</name>
    <dbReference type="NCBI Taxonomy" id="1181883"/>
    <lineage>
        <taxon>Bacteria</taxon>
        <taxon>Bacillati</taxon>
        <taxon>Actinomycetota</taxon>
        <taxon>Actinomycetes</taxon>
        <taxon>Kineosporiales</taxon>
        <taxon>Kineosporiaceae</taxon>
        <taxon>Kineococcus</taxon>
    </lineage>
</organism>
<protein>
    <recommendedName>
        <fullName evidence="14">Riboflavin biosynthesis protein RibD</fullName>
    </recommendedName>
    <domain>
        <recommendedName>
            <fullName evidence="14">Diaminohydroxyphosphoribosylaminopyrimidine deaminase</fullName>
            <shortName evidence="14">DRAP deaminase</shortName>
            <ecNumber evidence="14">3.5.4.26</ecNumber>
        </recommendedName>
        <alternativeName>
            <fullName evidence="14">Riboflavin-specific deaminase</fullName>
        </alternativeName>
    </domain>
    <domain>
        <recommendedName>
            <fullName evidence="14">5-amino-6-(5-phosphoribosylamino)uracil reductase</fullName>
            <ecNumber evidence="14">1.1.1.193</ecNumber>
        </recommendedName>
        <alternativeName>
            <fullName evidence="14">HTP reductase</fullName>
        </alternativeName>
    </domain>
</protein>
<comment type="catalytic activity">
    <reaction evidence="13 14">
        <text>2,5-diamino-6-hydroxy-4-(5-phosphoribosylamino)-pyrimidine + H2O + H(+) = 5-amino-6-(5-phospho-D-ribosylamino)uracil + NH4(+)</text>
        <dbReference type="Rhea" id="RHEA:21868"/>
        <dbReference type="ChEBI" id="CHEBI:15377"/>
        <dbReference type="ChEBI" id="CHEBI:15378"/>
        <dbReference type="ChEBI" id="CHEBI:28938"/>
        <dbReference type="ChEBI" id="CHEBI:58453"/>
        <dbReference type="ChEBI" id="CHEBI:58614"/>
        <dbReference type="EC" id="3.5.4.26"/>
    </reaction>
</comment>
<dbReference type="InterPro" id="IPR016193">
    <property type="entry name" value="Cytidine_deaminase-like"/>
</dbReference>
<evidence type="ECO:0000256" key="2">
    <source>
        <dbReference type="ARBA" id="ARBA00004882"/>
    </source>
</evidence>
<evidence type="ECO:0000256" key="8">
    <source>
        <dbReference type="ARBA" id="ARBA00022833"/>
    </source>
</evidence>
<evidence type="ECO:0000256" key="6">
    <source>
        <dbReference type="ARBA" id="ARBA00022619"/>
    </source>
</evidence>
<evidence type="ECO:0000256" key="1">
    <source>
        <dbReference type="ARBA" id="ARBA00002151"/>
    </source>
</evidence>
<keyword evidence="14 16" id="KW-0378">Hydrolase</keyword>
<dbReference type="Pfam" id="PF00383">
    <property type="entry name" value="dCMP_cyt_deam_1"/>
    <property type="match status" value="1"/>
</dbReference>
<dbReference type="NCBIfam" id="TIGR00326">
    <property type="entry name" value="eubact_ribD"/>
    <property type="match status" value="1"/>
</dbReference>
<dbReference type="Gene3D" id="3.40.140.10">
    <property type="entry name" value="Cytidine Deaminase, domain 2"/>
    <property type="match status" value="1"/>
</dbReference>
<evidence type="ECO:0000256" key="3">
    <source>
        <dbReference type="ARBA" id="ARBA00004910"/>
    </source>
</evidence>
<evidence type="ECO:0000256" key="7">
    <source>
        <dbReference type="ARBA" id="ARBA00022723"/>
    </source>
</evidence>
<dbReference type="PANTHER" id="PTHR38011">
    <property type="entry name" value="DIHYDROFOLATE REDUCTASE FAMILY PROTEIN (AFU_ORTHOLOGUE AFUA_8G06820)"/>
    <property type="match status" value="1"/>
</dbReference>
<comment type="caution">
    <text evidence="16">The sequence shown here is derived from an EMBL/GenBank/DDBJ whole genome shotgun (WGS) entry which is preliminary data.</text>
</comment>
<keyword evidence="9 14" id="KW-0521">NADP</keyword>
<dbReference type="InterPro" id="IPR050765">
    <property type="entry name" value="Riboflavin_Biosynth_HTPR"/>
</dbReference>
<comment type="similarity">
    <text evidence="5 14">In the C-terminal section; belongs to the HTP reductase family.</text>
</comment>
<dbReference type="PANTHER" id="PTHR38011:SF7">
    <property type="entry name" value="2,5-DIAMINO-6-RIBOSYLAMINO-4(3H)-PYRIMIDINONE 5'-PHOSPHATE REDUCTASE"/>
    <property type="match status" value="1"/>
</dbReference>
<dbReference type="InterPro" id="IPR016192">
    <property type="entry name" value="APOBEC/CMP_deaminase_Zn-bd"/>
</dbReference>
<evidence type="ECO:0000256" key="4">
    <source>
        <dbReference type="ARBA" id="ARBA00005259"/>
    </source>
</evidence>
<evidence type="ECO:0000256" key="14">
    <source>
        <dbReference type="PIRNR" id="PIRNR006769"/>
    </source>
</evidence>
<dbReference type="EMBL" id="JBFNQN010000016">
    <property type="protein sequence ID" value="MEW9267157.1"/>
    <property type="molecule type" value="Genomic_DNA"/>
</dbReference>
<evidence type="ECO:0000313" key="16">
    <source>
        <dbReference type="EMBL" id="MEW9267157.1"/>
    </source>
</evidence>
<dbReference type="RefSeq" id="WP_367640377.1">
    <property type="nucleotide sequence ID" value="NZ_JBFNQN010000016.1"/>
</dbReference>
<comment type="function">
    <text evidence="1 14">Converts 2,5-diamino-6-(ribosylamino)-4(3h)-pyrimidinone 5'-phosphate into 5-amino-6-(ribosylamino)-2,4(1h,3h)-pyrimidinedione 5'-phosphate.</text>
</comment>
<proteinExistence type="inferred from homology"/>
<name>A0ABV3PC03_9ACTN</name>
<keyword evidence="10 14" id="KW-0560">Oxidoreductase</keyword>
<evidence type="ECO:0000259" key="15">
    <source>
        <dbReference type="PROSITE" id="PS51747"/>
    </source>
</evidence>
<keyword evidence="11" id="KW-0511">Multifunctional enzyme</keyword>
<reference evidence="16 17" key="1">
    <citation type="submission" date="2024-07" db="EMBL/GenBank/DDBJ databases">
        <authorList>
            <person name="Thanompreechachai J."/>
            <person name="Duangmal K."/>
        </authorList>
    </citation>
    <scope>NUCLEOTIDE SEQUENCE [LARGE SCALE GENOMIC DNA]</scope>
    <source>
        <strain evidence="16 17">KCTC 19886</strain>
    </source>
</reference>
<dbReference type="CDD" id="cd01284">
    <property type="entry name" value="Riboflavin_deaminase-reductase"/>
    <property type="match status" value="1"/>
</dbReference>
<sequence length="352" mass="36058">MAPPLPVDPAGPVDERFLRRAVGLAQHGFGTTSPNPVVGCVVVASDGVVVGEGWHERAGGPHAEVNALAGAGERARGGTAYVTLEPCNHRGRTGPCVEALLDAGIRRVVYAVADPGAVQGGGAARLRAAGVEVLGGVLAGEAERVNEAWLTSARQGRPHVLWKFAATLDGRSAAADGTSRWISSEASRAQVHDLRRRVDAVVAGSGTVLADDPHLTARSAEGVLDERQPLRVVLDRRGRVPATARVLDDVAPTHVSSAASPADLLRELHSRGVVSVLLEGGPTLAGAFLAAGLVDRVVAYVAPALLGEGRAALGSAGVGTIADAVRLDVDEVEVVGGDVRVSGRPVRRPAPA</sequence>
<feature type="domain" description="CMP/dCMP-type deaminase" evidence="15">
    <location>
        <begin position="12"/>
        <end position="133"/>
    </location>
</feature>